<comment type="caution">
    <text evidence="2">The sequence shown here is derived from an EMBL/GenBank/DDBJ whole genome shotgun (WGS) entry which is preliminary data.</text>
</comment>
<evidence type="ECO:0000313" key="2">
    <source>
        <dbReference type="EMBL" id="KAA5824457.1"/>
    </source>
</evidence>
<feature type="transmembrane region" description="Helical" evidence="1">
    <location>
        <begin position="166"/>
        <end position="186"/>
    </location>
</feature>
<evidence type="ECO:0000313" key="5">
    <source>
        <dbReference type="Proteomes" id="UP000322315"/>
    </source>
</evidence>
<evidence type="ECO:0000313" key="4">
    <source>
        <dbReference type="Proteomes" id="UP000315145"/>
    </source>
</evidence>
<evidence type="ECO:0000313" key="3">
    <source>
        <dbReference type="EMBL" id="TSJ75230.1"/>
    </source>
</evidence>
<gene>
    <name evidence="2" type="ORF">F2B50_09770</name>
    <name evidence="3" type="ORF">FPF71_09770</name>
</gene>
<dbReference type="EMBL" id="VMBF01000006">
    <property type="protein sequence ID" value="TSJ75230.1"/>
    <property type="molecule type" value="Genomic_DNA"/>
</dbReference>
<keyword evidence="1" id="KW-1133">Transmembrane helix</keyword>
<keyword evidence="1" id="KW-0812">Transmembrane</keyword>
<organism evidence="2 5">
    <name type="scientific">Algibacter amylolyticus</name>
    <dbReference type="NCBI Taxonomy" id="1608400"/>
    <lineage>
        <taxon>Bacteria</taxon>
        <taxon>Pseudomonadati</taxon>
        <taxon>Bacteroidota</taxon>
        <taxon>Flavobacteriia</taxon>
        <taxon>Flavobacteriales</taxon>
        <taxon>Flavobacteriaceae</taxon>
        <taxon>Algibacter</taxon>
    </lineage>
</organism>
<dbReference type="OrthoDB" id="10002542at2"/>
<dbReference type="AlphaFoldDB" id="A0A5M7B875"/>
<name>A0A5M7B875_9FLAO</name>
<accession>A0A5M7B875</accession>
<keyword evidence="1" id="KW-0472">Membrane</keyword>
<sequence>MDKKYNCVSILLYLQVKLSQTMFIFNKKALIVTLLLILVNGLVVIFCERLTLSIVNIISTSILFLFFLPYAKRNYTLLLGFIFLVFSSICYLDYESPMLRLWLHLFRIFANIFFIIHIYPKHKTITYHNFGLYIIMVVLILLNIYLIYSINGLVDYYTGTLKYSSIAIYSLGAAHILLATVTFWLNMVTDKIPSYFVVFVTLYILSDIINILGYSFDSNILFTINRTFYIFGLYFLIYYAYTLLNPAQENSKTLNT</sequence>
<dbReference type="Proteomes" id="UP000315145">
    <property type="component" value="Unassembled WGS sequence"/>
</dbReference>
<dbReference type="Proteomes" id="UP000322315">
    <property type="component" value="Unassembled WGS sequence"/>
</dbReference>
<reference evidence="2 5" key="1">
    <citation type="journal article" date="2015" name="Int. J. Syst. Evol. Microbiol.">
        <title>Algibacter amylolyticus sp. nov., isolated from intertidal sediment.</title>
        <authorList>
            <person name="Zhang D.C."/>
            <person name="Wu J."/>
            <person name="Neuner K."/>
            <person name="Yao J."/>
            <person name="Margesin R."/>
        </authorList>
    </citation>
    <scope>NUCLEOTIDE SEQUENCE [LARGE SCALE GENOMIC DNA]</scope>
    <source>
        <strain evidence="2 5">RU-4-M-4</strain>
    </source>
</reference>
<feature type="transmembrane region" description="Helical" evidence="1">
    <location>
        <begin position="29"/>
        <end position="47"/>
    </location>
</feature>
<reference evidence="2" key="3">
    <citation type="submission" date="2019-09" db="EMBL/GenBank/DDBJ databases">
        <authorList>
            <person name="Zhang D.-C."/>
        </authorList>
    </citation>
    <scope>NUCLEOTIDE SEQUENCE</scope>
    <source>
        <strain evidence="2">RU-4-M-4</strain>
    </source>
</reference>
<feature type="transmembrane region" description="Helical" evidence="1">
    <location>
        <begin position="228"/>
        <end position="244"/>
    </location>
</feature>
<keyword evidence="4" id="KW-1185">Reference proteome</keyword>
<feature type="transmembrane region" description="Helical" evidence="1">
    <location>
        <begin position="54"/>
        <end position="71"/>
    </location>
</feature>
<feature type="transmembrane region" description="Helical" evidence="1">
    <location>
        <begin position="77"/>
        <end position="94"/>
    </location>
</feature>
<dbReference type="RefSeq" id="WP_144116493.1">
    <property type="nucleotide sequence ID" value="NZ_JACHGE010000009.1"/>
</dbReference>
<feature type="transmembrane region" description="Helical" evidence="1">
    <location>
        <begin position="101"/>
        <end position="119"/>
    </location>
</feature>
<feature type="transmembrane region" description="Helical" evidence="1">
    <location>
        <begin position="192"/>
        <end position="216"/>
    </location>
</feature>
<reference evidence="3 4" key="2">
    <citation type="submission" date="2019-07" db="EMBL/GenBank/DDBJ databases">
        <title>Algibacter marinivivus sp. nov., isolated from the surface of a marine red alga.</title>
        <authorList>
            <person name="Zhong X."/>
            <person name="Xu W."/>
            <person name="Zhang Y."/>
            <person name="Zhang Q."/>
            <person name="Du Z."/>
        </authorList>
    </citation>
    <scope>NUCLEOTIDE SEQUENCE [LARGE SCALE GENOMIC DNA]</scope>
    <source>
        <strain evidence="3 4">RU-4-M-4</strain>
    </source>
</reference>
<dbReference type="EMBL" id="VWRS01000006">
    <property type="protein sequence ID" value="KAA5824457.1"/>
    <property type="molecule type" value="Genomic_DNA"/>
</dbReference>
<evidence type="ECO:0000256" key="1">
    <source>
        <dbReference type="SAM" id="Phobius"/>
    </source>
</evidence>
<evidence type="ECO:0008006" key="6">
    <source>
        <dbReference type="Google" id="ProtNLM"/>
    </source>
</evidence>
<proteinExistence type="predicted"/>
<feature type="transmembrane region" description="Helical" evidence="1">
    <location>
        <begin position="131"/>
        <end position="154"/>
    </location>
</feature>
<protein>
    <recommendedName>
        <fullName evidence="6">YhhN-like protein</fullName>
    </recommendedName>
</protein>